<dbReference type="AlphaFoldDB" id="A0A831NXK8"/>
<feature type="active site" description="Acyl-ester intermediate" evidence="16">
    <location>
        <position position="309"/>
    </location>
</feature>
<evidence type="ECO:0000256" key="13">
    <source>
        <dbReference type="ARBA" id="ARBA00023210"/>
    </source>
</evidence>
<dbReference type="Proteomes" id="UP000885822">
    <property type="component" value="Unassembled WGS sequence"/>
</dbReference>
<evidence type="ECO:0000256" key="9">
    <source>
        <dbReference type="ARBA" id="ARBA00022960"/>
    </source>
</evidence>
<comment type="similarity">
    <text evidence="16">Belongs to the transpeptidase family. FtsI subfamily.</text>
</comment>
<dbReference type="UniPathway" id="UPA00219"/>
<protein>
    <recommendedName>
        <fullName evidence="16">Peptidoglycan D,D-transpeptidase FtsI</fullName>
        <ecNumber evidence="16">3.4.16.4</ecNumber>
    </recommendedName>
    <alternativeName>
        <fullName evidence="16">Penicillin-binding protein 3</fullName>
        <shortName evidence="16">PBP-3</shortName>
    </alternativeName>
</protein>
<dbReference type="Pfam" id="PF03717">
    <property type="entry name" value="PBP_dimer"/>
    <property type="match status" value="1"/>
</dbReference>
<dbReference type="GO" id="GO:0006508">
    <property type="term" value="P:proteolysis"/>
    <property type="evidence" value="ECO:0007669"/>
    <property type="project" value="UniProtKB-KW"/>
</dbReference>
<feature type="domain" description="Penicillin-binding protein transpeptidase" evidence="17">
    <location>
        <begin position="262"/>
        <end position="559"/>
    </location>
</feature>
<dbReference type="SUPFAM" id="SSF56519">
    <property type="entry name" value="Penicillin binding protein dimerisation domain"/>
    <property type="match status" value="1"/>
</dbReference>
<dbReference type="InterPro" id="IPR012338">
    <property type="entry name" value="Beta-lactam/transpept-like"/>
</dbReference>
<evidence type="ECO:0000256" key="7">
    <source>
        <dbReference type="ARBA" id="ARBA00022692"/>
    </source>
</evidence>
<evidence type="ECO:0000259" key="18">
    <source>
        <dbReference type="Pfam" id="PF03717"/>
    </source>
</evidence>
<evidence type="ECO:0000256" key="10">
    <source>
        <dbReference type="ARBA" id="ARBA00022984"/>
    </source>
</evidence>
<keyword evidence="10 16" id="KW-0573">Peptidoglycan synthesis</keyword>
<keyword evidence="7 16" id="KW-0812">Transmembrane</keyword>
<keyword evidence="12 16" id="KW-0472">Membrane</keyword>
<dbReference type="HAMAP" id="MF_02080">
    <property type="entry name" value="FtsI_transpept"/>
    <property type="match status" value="1"/>
</dbReference>
<gene>
    <name evidence="16" type="primary">ftsI</name>
    <name evidence="19" type="ORF">ENG92_00325</name>
</gene>
<dbReference type="Gene3D" id="3.30.450.330">
    <property type="match status" value="1"/>
</dbReference>
<dbReference type="EMBL" id="DRCV01000016">
    <property type="protein sequence ID" value="HDK37451.1"/>
    <property type="molecule type" value="Genomic_DNA"/>
</dbReference>
<dbReference type="Gene3D" id="3.40.710.10">
    <property type="entry name" value="DD-peptidase/beta-lactamase superfamily"/>
    <property type="match status" value="1"/>
</dbReference>
<dbReference type="Gene3D" id="3.90.1310.10">
    <property type="entry name" value="Penicillin-binding protein 2a (Domain 2)"/>
    <property type="match status" value="1"/>
</dbReference>
<evidence type="ECO:0000256" key="3">
    <source>
        <dbReference type="ARBA" id="ARBA00022519"/>
    </source>
</evidence>
<dbReference type="GO" id="GO:0043093">
    <property type="term" value="P:FtsZ-dependent cytokinesis"/>
    <property type="evidence" value="ECO:0007669"/>
    <property type="project" value="UniProtKB-UniRule"/>
</dbReference>
<dbReference type="GO" id="GO:0008658">
    <property type="term" value="F:penicillin binding"/>
    <property type="evidence" value="ECO:0007669"/>
    <property type="project" value="InterPro"/>
</dbReference>
<evidence type="ECO:0000256" key="8">
    <source>
        <dbReference type="ARBA" id="ARBA00022801"/>
    </source>
</evidence>
<dbReference type="InterPro" id="IPR050515">
    <property type="entry name" value="Beta-lactam/transpept"/>
</dbReference>
<evidence type="ECO:0000256" key="4">
    <source>
        <dbReference type="ARBA" id="ARBA00022618"/>
    </source>
</evidence>
<keyword evidence="5 16" id="KW-0121">Carboxypeptidase</keyword>
<comment type="catalytic activity">
    <reaction evidence="16">
        <text>Preferential cleavage: (Ac)2-L-Lys-D-Ala-|-D-Ala. Also transpeptidation of peptidyl-alanyl moieties that are N-acyl substituents of D-alanine.</text>
        <dbReference type="EC" id="3.4.16.4"/>
    </reaction>
</comment>
<keyword evidence="13 16" id="KW-0717">Septation</keyword>
<keyword evidence="14 16" id="KW-0131">Cell cycle</keyword>
<comment type="caution">
    <text evidence="19">The sequence shown here is derived from an EMBL/GenBank/DDBJ whole genome shotgun (WGS) entry which is preliminary data.</text>
</comment>
<evidence type="ECO:0000256" key="11">
    <source>
        <dbReference type="ARBA" id="ARBA00022989"/>
    </source>
</evidence>
<dbReference type="GO" id="GO:0008955">
    <property type="term" value="F:peptidoglycan glycosyltransferase activity"/>
    <property type="evidence" value="ECO:0007669"/>
    <property type="project" value="InterPro"/>
</dbReference>
<dbReference type="GO" id="GO:0000917">
    <property type="term" value="P:division septum assembly"/>
    <property type="evidence" value="ECO:0007669"/>
    <property type="project" value="UniProtKB-KW"/>
</dbReference>
<comment type="function">
    <text evidence="16">Catalyzes cross-linking of the peptidoglycan cell wall at the division septum.</text>
</comment>
<reference evidence="19" key="1">
    <citation type="journal article" date="2020" name="mSystems">
        <title>Genome- and Community-Level Interaction Insights into Carbon Utilization and Element Cycling Functions of Hydrothermarchaeota in Hydrothermal Sediment.</title>
        <authorList>
            <person name="Zhou Z."/>
            <person name="Liu Y."/>
            <person name="Xu W."/>
            <person name="Pan J."/>
            <person name="Luo Z.H."/>
            <person name="Li M."/>
        </authorList>
    </citation>
    <scope>NUCLEOTIDE SEQUENCE [LARGE SCALE GENOMIC DNA]</scope>
    <source>
        <strain evidence="19">HyVt-26</strain>
    </source>
</reference>
<keyword evidence="11 16" id="KW-1133">Transmembrane helix</keyword>
<dbReference type="InterPro" id="IPR037532">
    <property type="entry name" value="FtsI_transpept"/>
</dbReference>
<evidence type="ECO:0000256" key="5">
    <source>
        <dbReference type="ARBA" id="ARBA00022645"/>
    </source>
</evidence>
<evidence type="ECO:0000313" key="19">
    <source>
        <dbReference type="EMBL" id="HDK37451.1"/>
    </source>
</evidence>
<evidence type="ECO:0000256" key="16">
    <source>
        <dbReference type="HAMAP-Rule" id="MF_02080"/>
    </source>
</evidence>
<dbReference type="InterPro" id="IPR005311">
    <property type="entry name" value="PBP_dimer"/>
</dbReference>
<feature type="domain" description="Penicillin-binding protein dimerisation" evidence="18">
    <location>
        <begin position="69"/>
        <end position="219"/>
    </location>
</feature>
<evidence type="ECO:0000256" key="2">
    <source>
        <dbReference type="ARBA" id="ARBA00022475"/>
    </source>
</evidence>
<comment type="subcellular location">
    <subcellularLocation>
        <location evidence="1">Membrane</location>
    </subcellularLocation>
</comment>
<dbReference type="Gene3D" id="1.10.150.770">
    <property type="match status" value="1"/>
</dbReference>
<keyword evidence="6 16" id="KW-0645">Protease</keyword>
<evidence type="ECO:0000256" key="12">
    <source>
        <dbReference type="ARBA" id="ARBA00023136"/>
    </source>
</evidence>
<evidence type="ECO:0000256" key="14">
    <source>
        <dbReference type="ARBA" id="ARBA00023306"/>
    </source>
</evidence>
<name>A0A831NXK8_9GAMM</name>
<dbReference type="SUPFAM" id="SSF56601">
    <property type="entry name" value="beta-lactamase/transpeptidase-like"/>
    <property type="match status" value="1"/>
</dbReference>
<dbReference type="GO" id="GO:0009252">
    <property type="term" value="P:peptidoglycan biosynthetic process"/>
    <property type="evidence" value="ECO:0007669"/>
    <property type="project" value="UniProtKB-UniRule"/>
</dbReference>
<keyword evidence="3 16" id="KW-0997">Cell inner membrane</keyword>
<comment type="pathway">
    <text evidence="16">Cell wall biogenesis; peptidoglycan biosynthesis.</text>
</comment>
<keyword evidence="8 16" id="KW-0378">Hydrolase</keyword>
<proteinExistence type="inferred from homology"/>
<keyword evidence="4 16" id="KW-0132">Cell division</keyword>
<organism evidence="19">
    <name type="scientific">Thiolapillus brandeum</name>
    <dbReference type="NCBI Taxonomy" id="1076588"/>
    <lineage>
        <taxon>Bacteria</taxon>
        <taxon>Pseudomonadati</taxon>
        <taxon>Pseudomonadota</taxon>
        <taxon>Gammaproteobacteria</taxon>
        <taxon>Chromatiales</taxon>
        <taxon>Sedimenticolaceae</taxon>
        <taxon>Thiolapillus</taxon>
    </lineage>
</organism>
<keyword evidence="2 16" id="KW-1003">Cell membrane</keyword>
<dbReference type="GO" id="GO:0009002">
    <property type="term" value="F:serine-type D-Ala-D-Ala carboxypeptidase activity"/>
    <property type="evidence" value="ECO:0007669"/>
    <property type="project" value="UniProtKB-UniRule"/>
</dbReference>
<dbReference type="PANTHER" id="PTHR30627">
    <property type="entry name" value="PEPTIDOGLYCAN D,D-TRANSPEPTIDASE"/>
    <property type="match status" value="1"/>
</dbReference>
<evidence type="ECO:0000256" key="1">
    <source>
        <dbReference type="ARBA" id="ARBA00004370"/>
    </source>
</evidence>
<dbReference type="Pfam" id="PF00905">
    <property type="entry name" value="Transpeptidase"/>
    <property type="match status" value="1"/>
</dbReference>
<accession>A0A831NXK8</accession>
<keyword evidence="15 16" id="KW-0961">Cell wall biogenesis/degradation</keyword>
<sequence length="587" mass="64477">MAANRKKRAKMQQRAEALPKAYVVRRRVVLTLFMIAVSGVIWRAVDQQIFERDFLQSEGDHRYLDKVKEHAHRGAITDRNGTILAMSTPVDSIAANPRLLRPDAETLQPLAEALNMGLDDLRRRLARYSHKHFVYLKRRMPPETAQEVMEIAKKHHIVGLQTTREYRRYYPDGEIFAHVIGFTNLDDMGQEGLEFTFNEQLAGKPGLKRVLRDGHRQVVADVESLNMPQPGKNLALSLDQRLQYIAYRELKSAITKHNAISGSLVMLDVKSGEVLVMVNQPGFNPNGNRSTRNGQLRNRAVTDVFEPGSTMKPLTVAAALDLGVIKADTQIDTSPGFFKLGKFKVRDHDNLGVVDIKTIIKKSSNVGAGKIALSLPKEKFHAYLAAAGFGKSTGSGFPGEAGGQLRPANNWARIDQATLSYGYGISVSVLQLAQAYAVLAADGIYRPVSLLRRDAVPEGTRVFSKETAITVRSMMESVVAPGGTATRAAVAGYRVAGKTGTVKKLGKDGYTQRKYISLFVGMAPASDPRLVIAVMINEPRGKQYYGGLVAAPVFSAVMDDALRLLNVAPDALSQNQTVRLAHSEVHP</sequence>
<evidence type="ECO:0000256" key="15">
    <source>
        <dbReference type="ARBA" id="ARBA00023316"/>
    </source>
</evidence>
<evidence type="ECO:0000259" key="17">
    <source>
        <dbReference type="Pfam" id="PF00905"/>
    </source>
</evidence>
<dbReference type="GO" id="GO:0005886">
    <property type="term" value="C:plasma membrane"/>
    <property type="evidence" value="ECO:0007669"/>
    <property type="project" value="UniProtKB-UniRule"/>
</dbReference>
<keyword evidence="9 16" id="KW-0133">Cell shape</keyword>
<evidence type="ECO:0000256" key="6">
    <source>
        <dbReference type="ARBA" id="ARBA00022670"/>
    </source>
</evidence>
<dbReference type="InterPro" id="IPR001460">
    <property type="entry name" value="PCN-bd_Tpept"/>
</dbReference>
<dbReference type="GO" id="GO:0071555">
    <property type="term" value="P:cell wall organization"/>
    <property type="evidence" value="ECO:0007669"/>
    <property type="project" value="UniProtKB-KW"/>
</dbReference>
<dbReference type="PANTHER" id="PTHR30627:SF1">
    <property type="entry name" value="PEPTIDOGLYCAN D,D-TRANSPEPTIDASE FTSI"/>
    <property type="match status" value="1"/>
</dbReference>
<dbReference type="GO" id="GO:0008360">
    <property type="term" value="P:regulation of cell shape"/>
    <property type="evidence" value="ECO:0007669"/>
    <property type="project" value="UniProtKB-KW"/>
</dbReference>
<dbReference type="InterPro" id="IPR036138">
    <property type="entry name" value="PBP_dimer_sf"/>
</dbReference>
<dbReference type="EC" id="3.4.16.4" evidence="16"/>